<organism evidence="1 2">
    <name type="scientific">Trichonephila clavipes</name>
    <name type="common">Golden silk orbweaver</name>
    <name type="synonym">Nephila clavipes</name>
    <dbReference type="NCBI Taxonomy" id="2585209"/>
    <lineage>
        <taxon>Eukaryota</taxon>
        <taxon>Metazoa</taxon>
        <taxon>Ecdysozoa</taxon>
        <taxon>Arthropoda</taxon>
        <taxon>Chelicerata</taxon>
        <taxon>Arachnida</taxon>
        <taxon>Araneae</taxon>
        <taxon>Araneomorphae</taxon>
        <taxon>Entelegynae</taxon>
        <taxon>Araneoidea</taxon>
        <taxon>Nephilidae</taxon>
        <taxon>Trichonephila</taxon>
    </lineage>
</organism>
<dbReference type="Proteomes" id="UP000887159">
    <property type="component" value="Unassembled WGS sequence"/>
</dbReference>
<comment type="caution">
    <text evidence="1">The sequence shown here is derived from an EMBL/GenBank/DDBJ whole genome shotgun (WGS) entry which is preliminary data.</text>
</comment>
<protein>
    <submittedName>
        <fullName evidence="1">Uncharacterized protein</fullName>
    </submittedName>
</protein>
<gene>
    <name evidence="1" type="ORF">TNCV_3941881</name>
</gene>
<dbReference type="EMBL" id="BMAU01021363">
    <property type="protein sequence ID" value="GFY23496.1"/>
    <property type="molecule type" value="Genomic_DNA"/>
</dbReference>
<keyword evidence="2" id="KW-1185">Reference proteome</keyword>
<name>A0A8X6VW47_TRICX</name>
<sequence>MEINGVNLLCMRDSGSSTDICAWSWINERIRLDEKPLDDVCYYLPLAKIKTRKEFFTKAAIKSDADNLYMLGNRTTELIESSEQGVQLVD</sequence>
<reference evidence="1" key="1">
    <citation type="submission" date="2020-08" db="EMBL/GenBank/DDBJ databases">
        <title>Multicomponent nature underlies the extraordinary mechanical properties of spider dragline silk.</title>
        <authorList>
            <person name="Kono N."/>
            <person name="Nakamura H."/>
            <person name="Mori M."/>
            <person name="Yoshida Y."/>
            <person name="Ohtoshi R."/>
            <person name="Malay A.D."/>
            <person name="Moran D.A.P."/>
            <person name="Tomita M."/>
            <person name="Numata K."/>
            <person name="Arakawa K."/>
        </authorList>
    </citation>
    <scope>NUCLEOTIDE SEQUENCE</scope>
</reference>
<proteinExistence type="predicted"/>
<dbReference type="AlphaFoldDB" id="A0A8X6VW47"/>
<evidence type="ECO:0000313" key="2">
    <source>
        <dbReference type="Proteomes" id="UP000887159"/>
    </source>
</evidence>
<evidence type="ECO:0000313" key="1">
    <source>
        <dbReference type="EMBL" id="GFY23496.1"/>
    </source>
</evidence>
<accession>A0A8X6VW47</accession>